<dbReference type="GO" id="GO:0051016">
    <property type="term" value="P:barbed-end actin filament capping"/>
    <property type="evidence" value="ECO:0007669"/>
    <property type="project" value="TreeGrafter"/>
</dbReference>
<organism evidence="2 3">
    <name type="scientific">Ramazzottius varieornatus</name>
    <name type="common">Water bear</name>
    <name type="synonym">Tardigrade</name>
    <dbReference type="NCBI Taxonomy" id="947166"/>
    <lineage>
        <taxon>Eukaryota</taxon>
        <taxon>Metazoa</taxon>
        <taxon>Ecdysozoa</taxon>
        <taxon>Tardigrada</taxon>
        <taxon>Eutardigrada</taxon>
        <taxon>Parachela</taxon>
        <taxon>Hypsibioidea</taxon>
        <taxon>Ramazzottiidae</taxon>
        <taxon>Ramazzottius</taxon>
    </lineage>
</organism>
<dbReference type="GO" id="GO:0005546">
    <property type="term" value="F:phosphatidylinositol-4,5-bisphosphate binding"/>
    <property type="evidence" value="ECO:0007669"/>
    <property type="project" value="TreeGrafter"/>
</dbReference>
<dbReference type="SUPFAM" id="SSF55753">
    <property type="entry name" value="Actin depolymerizing proteins"/>
    <property type="match status" value="3"/>
</dbReference>
<dbReference type="InterPro" id="IPR029006">
    <property type="entry name" value="ADF-H/Gelsolin-like_dom_sf"/>
</dbReference>
<dbReference type="GO" id="GO:0015629">
    <property type="term" value="C:actin cytoskeleton"/>
    <property type="evidence" value="ECO:0007669"/>
    <property type="project" value="TreeGrafter"/>
</dbReference>
<name>A0A1D1UYY0_RAMVA</name>
<dbReference type="InterPro" id="IPR007123">
    <property type="entry name" value="Gelsolin-like_dom"/>
</dbReference>
<dbReference type="GO" id="GO:0008154">
    <property type="term" value="P:actin polymerization or depolymerization"/>
    <property type="evidence" value="ECO:0007669"/>
    <property type="project" value="TreeGrafter"/>
</dbReference>
<dbReference type="Pfam" id="PF00626">
    <property type="entry name" value="Gelsolin"/>
    <property type="match status" value="3"/>
</dbReference>
<reference evidence="2 3" key="1">
    <citation type="journal article" date="2016" name="Nat. Commun.">
        <title>Extremotolerant tardigrade genome and improved radiotolerance of human cultured cells by tardigrade-unique protein.</title>
        <authorList>
            <person name="Hashimoto T."/>
            <person name="Horikawa D.D."/>
            <person name="Saito Y."/>
            <person name="Kuwahara H."/>
            <person name="Kozuka-Hata H."/>
            <person name="Shin-I T."/>
            <person name="Minakuchi Y."/>
            <person name="Ohishi K."/>
            <person name="Motoyama A."/>
            <person name="Aizu T."/>
            <person name="Enomoto A."/>
            <person name="Kondo K."/>
            <person name="Tanaka S."/>
            <person name="Hara Y."/>
            <person name="Koshikawa S."/>
            <person name="Sagara H."/>
            <person name="Miura T."/>
            <person name="Yokobori S."/>
            <person name="Miyagawa K."/>
            <person name="Suzuki Y."/>
            <person name="Kubo T."/>
            <person name="Oyama M."/>
            <person name="Kohara Y."/>
            <person name="Fujiyama A."/>
            <person name="Arakawa K."/>
            <person name="Katayama T."/>
            <person name="Toyoda A."/>
            <person name="Kunieda T."/>
        </authorList>
    </citation>
    <scope>NUCLEOTIDE SEQUENCE [LARGE SCALE GENOMIC DNA]</scope>
    <source>
        <strain evidence="2 3">YOKOZUNA-1</strain>
    </source>
</reference>
<protein>
    <recommendedName>
        <fullName evidence="1">Gelsolin-like domain-containing protein</fullName>
    </recommendedName>
</protein>
<dbReference type="AlphaFoldDB" id="A0A1D1UYY0"/>
<dbReference type="GO" id="GO:0051015">
    <property type="term" value="F:actin filament binding"/>
    <property type="evidence" value="ECO:0007669"/>
    <property type="project" value="InterPro"/>
</dbReference>
<dbReference type="CDD" id="cd11290">
    <property type="entry name" value="gelsolin_S1_like"/>
    <property type="match status" value="1"/>
</dbReference>
<dbReference type="SMART" id="SM00262">
    <property type="entry name" value="GEL"/>
    <property type="match status" value="3"/>
</dbReference>
<dbReference type="EMBL" id="BDGG01000002">
    <property type="protein sequence ID" value="GAU92557.1"/>
    <property type="molecule type" value="Genomic_DNA"/>
</dbReference>
<feature type="domain" description="Gelsolin-like" evidence="1">
    <location>
        <begin position="171"/>
        <end position="203"/>
    </location>
</feature>
<proteinExistence type="predicted"/>
<dbReference type="GO" id="GO:0051014">
    <property type="term" value="P:actin filament severing"/>
    <property type="evidence" value="ECO:0007669"/>
    <property type="project" value="TreeGrafter"/>
</dbReference>
<accession>A0A1D1UYY0</accession>
<feature type="domain" description="Gelsolin-like" evidence="1">
    <location>
        <begin position="300"/>
        <end position="368"/>
    </location>
</feature>
<dbReference type="STRING" id="947166.A0A1D1UYY0"/>
<dbReference type="OrthoDB" id="6375767at2759"/>
<dbReference type="InterPro" id="IPR007122">
    <property type="entry name" value="Villin/Gelsolin"/>
</dbReference>
<evidence type="ECO:0000313" key="3">
    <source>
        <dbReference type="Proteomes" id="UP000186922"/>
    </source>
</evidence>
<gene>
    <name evidence="2" type="primary">RvY_04622-1</name>
    <name evidence="2" type="synonym">RvY_04622.1</name>
    <name evidence="2" type="ORF">RvY_04622</name>
</gene>
<dbReference type="Proteomes" id="UP000186922">
    <property type="component" value="Unassembled WGS sequence"/>
</dbReference>
<evidence type="ECO:0000259" key="1">
    <source>
        <dbReference type="Pfam" id="PF00626"/>
    </source>
</evidence>
<dbReference type="PANTHER" id="PTHR11977">
    <property type="entry name" value="VILLIN"/>
    <property type="match status" value="1"/>
</dbReference>
<evidence type="ECO:0000313" key="2">
    <source>
        <dbReference type="EMBL" id="GAU92557.1"/>
    </source>
</evidence>
<feature type="domain" description="Gelsolin-like" evidence="1">
    <location>
        <begin position="36"/>
        <end position="126"/>
    </location>
</feature>
<dbReference type="GO" id="GO:0005737">
    <property type="term" value="C:cytoplasm"/>
    <property type="evidence" value="ECO:0007669"/>
    <property type="project" value="TreeGrafter"/>
</dbReference>
<dbReference type="PANTHER" id="PTHR11977:SF57">
    <property type="entry name" value="VILLIN-LIKE PROTEIN QUAIL"/>
    <property type="match status" value="1"/>
</dbReference>
<sequence length="377" mass="42484">MASSGQSFAVDPEFQKIPKDSTGFYIWRVEKLNLIPVPIESYGDFYSGDAYVVFSATNQGDKGGVDVKPQKFTRSSDIRVHFWLGADCSVDERTCAAFKTVELDGHFDDLPVQHREAQGSESIRFVSYFPKGIRYLKGGVNSGLRVADEGFRPRLFIVKGAKAPVVRELPAISWEVMNDGDAFVLDAGQRIFVYKGKNANRKELFEAQTIATLFKDELGEKIVTVEDGLEDVQLAGINRELFETYLSLSKKKLAPHTDFHSDSHVDQHERASVRLFNCSDESGKIKITQIGKDSDTPMRKDLNSNDCFLIDAGRTLDAGIWVWVGKKATDKERDEAMKYSTEFIKQQNYDDRKVAVARVVEGAEPFEFKALFGDQWR</sequence>
<keyword evidence="3" id="KW-1185">Reference proteome</keyword>
<dbReference type="Gene3D" id="3.40.20.10">
    <property type="entry name" value="Severin"/>
    <property type="match status" value="3"/>
</dbReference>
<comment type="caution">
    <text evidence="2">The sequence shown here is derived from an EMBL/GenBank/DDBJ whole genome shotgun (WGS) entry which is preliminary data.</text>
</comment>